<organism evidence="1 2">
    <name type="scientific">Thioclava electrotropha</name>
    <dbReference type="NCBI Taxonomy" id="1549850"/>
    <lineage>
        <taxon>Bacteria</taxon>
        <taxon>Pseudomonadati</taxon>
        <taxon>Pseudomonadota</taxon>
        <taxon>Alphaproteobacteria</taxon>
        <taxon>Rhodobacterales</taxon>
        <taxon>Paracoccaceae</taxon>
        <taxon>Thioclava</taxon>
    </lineage>
</organism>
<accession>A0ABX6YUP8</accession>
<name>A0ABX6YUP8_9RHOB</name>
<proteinExistence type="predicted"/>
<protein>
    <submittedName>
        <fullName evidence="1">Uncharacterized protein</fullName>
    </submittedName>
</protein>
<keyword evidence="2" id="KW-1185">Reference proteome</keyword>
<dbReference type="RefSeq" id="WP_083077840.1">
    <property type="nucleotide sequence ID" value="NZ_CP053562.1"/>
</dbReference>
<sequence>MATYPLITQLLAKEDATDDQEPRILTLFPQFFEALAEFLDYEHDLSRTESWDPAFAAWQRASDEAQGTMLQLQDQILELTPRVPVEKPLKLLTFGIRLALLDEDGEHRERFRDLVRRRGSDLLVPEVCDTDREVNFLLKRMLILFDQLLDLYTDEPVEASATL</sequence>
<dbReference type="EMBL" id="CP053562">
    <property type="protein sequence ID" value="QPZ91049.1"/>
    <property type="molecule type" value="Genomic_DNA"/>
</dbReference>
<gene>
    <name evidence="1" type="ORF">AKL02_009115</name>
</gene>
<reference evidence="1 2" key="1">
    <citation type="submission" date="2020-05" db="EMBL/GenBank/DDBJ databases">
        <title>Thioclava electrotropha strain Elox9 finished genome.</title>
        <authorList>
            <person name="Rowe A.R."/>
            <person name="Wilbanks E.G."/>
        </authorList>
    </citation>
    <scope>NUCLEOTIDE SEQUENCE [LARGE SCALE GENOMIC DNA]</scope>
    <source>
        <strain evidence="1 2">Elox9</strain>
    </source>
</reference>
<dbReference type="Proteomes" id="UP000192422">
    <property type="component" value="Chromosome"/>
</dbReference>
<evidence type="ECO:0000313" key="2">
    <source>
        <dbReference type="Proteomes" id="UP000192422"/>
    </source>
</evidence>
<evidence type="ECO:0000313" key="1">
    <source>
        <dbReference type="EMBL" id="QPZ91049.1"/>
    </source>
</evidence>